<evidence type="ECO:0000256" key="2">
    <source>
        <dbReference type="SAM" id="MobiDB-lite"/>
    </source>
</evidence>
<gene>
    <name evidence="4" type="ORF">BASA50_004634</name>
</gene>
<comment type="similarity">
    <text evidence="1">Belongs to the FAM149 family.</text>
</comment>
<dbReference type="InterPro" id="IPR022194">
    <property type="entry name" value="DUF3719"/>
</dbReference>
<comment type="caution">
    <text evidence="4">The sequence shown here is derived from an EMBL/GenBank/DDBJ whole genome shotgun (WGS) entry which is preliminary data.</text>
</comment>
<organism evidence="4 5">
    <name type="scientific">Batrachochytrium salamandrivorans</name>
    <dbReference type="NCBI Taxonomy" id="1357716"/>
    <lineage>
        <taxon>Eukaryota</taxon>
        <taxon>Fungi</taxon>
        <taxon>Fungi incertae sedis</taxon>
        <taxon>Chytridiomycota</taxon>
        <taxon>Chytridiomycota incertae sedis</taxon>
        <taxon>Chytridiomycetes</taxon>
        <taxon>Rhizophydiales</taxon>
        <taxon>Rhizophydiales incertae sedis</taxon>
        <taxon>Batrachochytrium</taxon>
    </lineage>
</organism>
<feature type="compositionally biased region" description="Polar residues" evidence="2">
    <location>
        <begin position="505"/>
        <end position="516"/>
    </location>
</feature>
<dbReference type="Proteomes" id="UP001648503">
    <property type="component" value="Unassembled WGS sequence"/>
</dbReference>
<proteinExistence type="inferred from homology"/>
<name>A0ABQ8FFS4_9FUNG</name>
<reference evidence="4 5" key="1">
    <citation type="submission" date="2021-02" db="EMBL/GenBank/DDBJ databases">
        <title>Variation within the Batrachochytrium salamandrivorans European outbreak.</title>
        <authorList>
            <person name="Kelly M."/>
            <person name="Pasmans F."/>
            <person name="Shea T.P."/>
            <person name="Munoz J.F."/>
            <person name="Carranza S."/>
            <person name="Cuomo C.A."/>
            <person name="Martel A."/>
        </authorList>
    </citation>
    <scope>NUCLEOTIDE SEQUENCE [LARGE SCALE GENOMIC DNA]</scope>
    <source>
        <strain evidence="4 5">AMFP18/2</strain>
    </source>
</reference>
<dbReference type="InterPro" id="IPR039630">
    <property type="entry name" value="FAM149"/>
</dbReference>
<feature type="domain" description="DUF3719" evidence="3">
    <location>
        <begin position="79"/>
        <end position="117"/>
    </location>
</feature>
<accession>A0ABQ8FFS4</accession>
<dbReference type="EMBL" id="JAFCIX010000152">
    <property type="protein sequence ID" value="KAH6597283.1"/>
    <property type="molecule type" value="Genomic_DNA"/>
</dbReference>
<protein>
    <recommendedName>
        <fullName evidence="3">DUF3719 domain-containing protein</fullName>
    </recommendedName>
</protein>
<dbReference type="PANTHER" id="PTHR31997">
    <property type="entry name" value="AGAP003710-PA"/>
    <property type="match status" value="1"/>
</dbReference>
<evidence type="ECO:0000256" key="1">
    <source>
        <dbReference type="ARBA" id="ARBA00008309"/>
    </source>
</evidence>
<evidence type="ECO:0000313" key="4">
    <source>
        <dbReference type="EMBL" id="KAH6597283.1"/>
    </source>
</evidence>
<keyword evidence="5" id="KW-1185">Reference proteome</keyword>
<evidence type="ECO:0000313" key="5">
    <source>
        <dbReference type="Proteomes" id="UP001648503"/>
    </source>
</evidence>
<feature type="region of interest" description="Disordered" evidence="2">
    <location>
        <begin position="494"/>
        <end position="516"/>
    </location>
</feature>
<dbReference type="Pfam" id="PF12516">
    <property type="entry name" value="DUF3719"/>
    <property type="match status" value="1"/>
</dbReference>
<sequence>MRGESIHQNFTENGAMRQRRQDKEYSDALSMMGYADSLASTVESWDESEQDYDVKATYQVHDMLESLEGILYKDAPSSEEDSTLLEECQKWSLLFPHLRIRGKQLLQPTEGGYEQIPNDMDQNYSSCLPTPDHTLGTDQECIEVREVDLATNTVMKNESLLGQETKEVCFLYEGDSTVDWTDVAVRQTLSRLHDDRYDGTYWAIYQCKSLAKNADDDDGSQASASQDPKVHTKACYLLSISVICDGVGGILALQERLLKLWGSNKPESMATNVFAIMKSKCELVKEATSIGDKSDISPNRILWTVFSWSTVNSPLLGPQHESDLSKSKHRHLARNPDSFLGPIDYLRLFKDHSDAVFLWSGSPMDMFIETTSTLEKKLTDELHLQESINANQLKAGVLSSNDCADEWLAYDESEDSSKFSEKSIRSYGVVREDLVSHVFGKLWAEVNPFLLSLLRKSTQAPYSYDQIAQSDQESDVNKGDGFNYIPLNSSTIELSHGGSRPVSARNAQRPTSSRSCTSLSIAFRNQDLHHQAQAPYRHQAGTTKETLLSSWKRNNPGMRLVPLLANNHFQGGSGSASNETIFAESLGISSAKQISGNTRDTMRAISINPQQHLGKKLPPIRSIPDMDINTADPASARKVGQIRHVLFDPTSIEKCDPLQHISAPRSFSARRQTSALLRNRASRPNTAMEESLVTLKANAKSPISAVLGVKMQKGTRRSKLTQ</sequence>
<evidence type="ECO:0000259" key="3">
    <source>
        <dbReference type="Pfam" id="PF12516"/>
    </source>
</evidence>
<dbReference type="PANTHER" id="PTHR31997:SF1">
    <property type="entry name" value="AGAP003710-PA"/>
    <property type="match status" value="1"/>
</dbReference>